<evidence type="ECO:0000256" key="3">
    <source>
        <dbReference type="SAM" id="MobiDB-lite"/>
    </source>
</evidence>
<evidence type="ECO:0000313" key="5">
    <source>
        <dbReference type="EMBL" id="KND39282.1"/>
    </source>
</evidence>
<evidence type="ECO:0000256" key="2">
    <source>
        <dbReference type="ARBA" id="ARBA00023157"/>
    </source>
</evidence>
<name>A0A0L0KM31_9ACTN</name>
<dbReference type="OrthoDB" id="176279at2"/>
<dbReference type="AlphaFoldDB" id="A0A0L0KM31"/>
<reference evidence="6" key="1">
    <citation type="submission" date="2014-07" db="EMBL/GenBank/DDBJ databases">
        <title>Genome sequencing of plant-pathogenic Streptomyces species.</title>
        <authorList>
            <person name="Harrison J."/>
            <person name="Sapp M."/>
            <person name="Thwaites R."/>
            <person name="Studholme D.J."/>
        </authorList>
    </citation>
    <scope>NUCLEOTIDE SEQUENCE [LARGE SCALE GENOMIC DNA]</scope>
    <source>
        <strain evidence="6">NCPPB 4445</strain>
    </source>
</reference>
<organism evidence="5 6">
    <name type="scientific">Streptomyces acidiscabies</name>
    <dbReference type="NCBI Taxonomy" id="42234"/>
    <lineage>
        <taxon>Bacteria</taxon>
        <taxon>Bacillati</taxon>
        <taxon>Actinomycetota</taxon>
        <taxon>Actinomycetes</taxon>
        <taxon>Kitasatosporales</taxon>
        <taxon>Streptomycetaceae</taxon>
        <taxon>Streptomyces</taxon>
    </lineage>
</organism>
<dbReference type="InterPro" id="IPR013320">
    <property type="entry name" value="ConA-like_dom_sf"/>
</dbReference>
<accession>A0A0L0KM31</accession>
<dbReference type="SUPFAM" id="SSF49899">
    <property type="entry name" value="Concanavalin A-like lectins/glucanases"/>
    <property type="match status" value="2"/>
</dbReference>
<gene>
    <name evidence="5" type="ORF">IQ63_04655</name>
</gene>
<feature type="region of interest" description="Disordered" evidence="3">
    <location>
        <begin position="1"/>
        <end position="44"/>
    </location>
</feature>
<protein>
    <recommendedName>
        <fullName evidence="4">LamG-like jellyroll fold domain-containing protein</fullName>
    </recommendedName>
</protein>
<keyword evidence="2" id="KW-1015">Disulfide bond</keyword>
<dbReference type="Gene3D" id="2.60.120.200">
    <property type="match status" value="2"/>
</dbReference>
<proteinExistence type="predicted"/>
<feature type="compositionally biased region" description="Low complexity" evidence="3">
    <location>
        <begin position="237"/>
        <end position="248"/>
    </location>
</feature>
<dbReference type="RefSeq" id="WP_050369519.1">
    <property type="nucleotide sequence ID" value="NZ_KQ257801.1"/>
</dbReference>
<evidence type="ECO:0000259" key="4">
    <source>
        <dbReference type="SMART" id="SM00560"/>
    </source>
</evidence>
<evidence type="ECO:0000256" key="1">
    <source>
        <dbReference type="ARBA" id="ARBA00022729"/>
    </source>
</evidence>
<dbReference type="PANTHER" id="PTHR46943">
    <property type="entry name" value="PENTRAXIN-RELATED PROTEIN PTX3"/>
    <property type="match status" value="1"/>
</dbReference>
<dbReference type="GO" id="GO:0006955">
    <property type="term" value="P:immune response"/>
    <property type="evidence" value="ECO:0007669"/>
    <property type="project" value="InterPro"/>
</dbReference>
<feature type="region of interest" description="Disordered" evidence="3">
    <location>
        <begin position="235"/>
        <end position="268"/>
    </location>
</feature>
<feature type="domain" description="LamG-like jellyroll fold" evidence="4">
    <location>
        <begin position="810"/>
        <end position="955"/>
    </location>
</feature>
<dbReference type="InterPro" id="IPR042837">
    <property type="entry name" value="PTX3"/>
</dbReference>
<keyword evidence="1" id="KW-0732">Signal</keyword>
<feature type="compositionally biased region" description="Basic and acidic residues" evidence="3">
    <location>
        <begin position="30"/>
        <end position="44"/>
    </location>
</feature>
<evidence type="ECO:0000313" key="6">
    <source>
        <dbReference type="Proteomes" id="UP000037151"/>
    </source>
</evidence>
<dbReference type="Pfam" id="PF13385">
    <property type="entry name" value="Laminin_G_3"/>
    <property type="match status" value="1"/>
</dbReference>
<dbReference type="Proteomes" id="UP000037151">
    <property type="component" value="Unassembled WGS sequence"/>
</dbReference>
<comment type="caution">
    <text evidence="5">The sequence shown here is derived from an EMBL/GenBank/DDBJ whole genome shotgun (WGS) entry which is preliminary data.</text>
</comment>
<dbReference type="EMBL" id="JPPY01000028">
    <property type="protein sequence ID" value="KND39282.1"/>
    <property type="molecule type" value="Genomic_DNA"/>
</dbReference>
<dbReference type="PANTHER" id="PTHR46943:SF1">
    <property type="entry name" value="PENTRAXIN-RELATED PROTEIN PTX3"/>
    <property type="match status" value="1"/>
</dbReference>
<sequence>MTALAVPAQQAAAEPEPAPAPATEGQRALAEARESGQRVEVTGERTEQTTVFANPDGFTFTLEQSTVPVRVAKPGGGWQTPDATLVKESDGTVSPKAAAVRISLSAGGDKTPLARIEDQGRSLELRWPGTLPAPQLDGPGALYAEVLPGVDLKVTATPESFQPVFVVKTPEAAANAELKKLTFGLKAEGLDVHEGSAENLIAVDGNGRTVFKAPPARMWDSAGAQAEPQTQLARTVAAATEPPAATTELSDPAEKTPSGKGLEPGQGDTVARMDVEVTKSSLSVIPDAGMLTKTDQSEFPVFIDPVVSWGESERTLLRSDGYESYGWGNGDDDEGKGAGKCGTWNSYYCGPGYVQKLYFEFSPASLKGKNVLHAAFRVTEPWAFQCSPRVVDLVRTDNISATTTWATRPKELDWMVDRNVSAGRGSLCNPDIPAKTIDFEDDPSQTWENLTPTVKNFAAGTFSRLTLELRAHDESDTSAWKRFRDDATLVVKFVAVPSPPTEVGVVSGSGYVCSTDLSAPSIVSDPTPLVQGRPRTATGGEAGAKLRIRWTVIKTLPLPPEIERVVGPTSGYVGNLVRQSRSLPTLKDGAVYQLSAKTESYYEDGSNEQTSDNSPTCFFKVDSTAPKAPQVAFGSPYTACLTNDCAAHGGPGVVGNFIFKPGGTETNVVAYRYRLSEKDAWSPDQPASAKITPRKAGKQTLYVQAKDNVGTGRYGATSVVEFMVADGEKPVSQWHFAEADGVAVDSATWDDADNATLAGSAVRDDRGRRGVLTRDTAGNPLAQPVTDKGLRLDGTTGYAATPGTVLDTSASYTVSLWARVEPGASRTLTALTQEPATGNPFSQKFIPFGLSYAGDGANTWSMAVLDSGNALRKASAQKATPRGVWTHVVGVHDATAKKISLYVNGVHQSTVDAGTLWKATGPLQIGRGVWADSFTDYFNGSLDEITVWQRALSQPEIQDEARLLTSATFAGVELAADWSAERGSGTAVADTTSGYGRSLALASGASLDREAIVLDGVGGAATTAGPVIDETGSFTATVLASLDSAKLLTKDVGYKGQILGQRTSDGSAWGFWYELKSKDTVLDPDSGKEKTVPVGIWHFGRLSADGTTFTSVQSTESAAVDDPVRMTGVYDAQDGTISLYLGAVRDGEAQEFTAQAGSGDFAVGKGYTGGKWQHFVPGRVAEVRLWAGAMAGSDQVEETVGD</sequence>
<dbReference type="SMART" id="SM00560">
    <property type="entry name" value="LamGL"/>
    <property type="match status" value="2"/>
</dbReference>
<dbReference type="InterPro" id="IPR006558">
    <property type="entry name" value="LamG-like"/>
</dbReference>
<dbReference type="PATRIC" id="fig|42234.21.peg.961"/>
<feature type="domain" description="LamG-like jellyroll fold" evidence="4">
    <location>
        <begin position="1032"/>
        <end position="1193"/>
    </location>
</feature>